<sequence>MPADVISGLHTQQGYPSAEFTDNPTVWGNPGQRHENSGSLFVFVASLSSCNALSHTVCWSLKKYLLRDPALTLPDTGPIAQEFELAAQIWSDSPKVPERSPTLLTFSLSYAVPTFAVPPIDLKRYIWTRRL</sequence>
<dbReference type="EMBL" id="JBAHYK010000294">
    <property type="protein sequence ID" value="KAL0575546.1"/>
    <property type="molecule type" value="Genomic_DNA"/>
</dbReference>
<protein>
    <submittedName>
        <fullName evidence="1">Uncharacterized protein</fullName>
    </submittedName>
</protein>
<keyword evidence="2" id="KW-1185">Reference proteome</keyword>
<reference evidence="1 2" key="1">
    <citation type="submission" date="2024-02" db="EMBL/GenBank/DDBJ databases">
        <title>A draft genome for the cacao thread blight pathogen Marasmius crinis-equi.</title>
        <authorList>
            <person name="Cohen S.P."/>
            <person name="Baruah I.K."/>
            <person name="Amoako-Attah I."/>
            <person name="Bukari Y."/>
            <person name="Meinhardt L.W."/>
            <person name="Bailey B.A."/>
        </authorList>
    </citation>
    <scope>NUCLEOTIDE SEQUENCE [LARGE SCALE GENOMIC DNA]</scope>
    <source>
        <strain evidence="1 2">GH-76</strain>
    </source>
</reference>
<comment type="caution">
    <text evidence="1">The sequence shown here is derived from an EMBL/GenBank/DDBJ whole genome shotgun (WGS) entry which is preliminary data.</text>
</comment>
<gene>
    <name evidence="1" type="ORF">V5O48_006420</name>
</gene>
<evidence type="ECO:0000313" key="1">
    <source>
        <dbReference type="EMBL" id="KAL0575546.1"/>
    </source>
</evidence>
<accession>A0ABR3FJH9</accession>
<name>A0ABR3FJH9_9AGAR</name>
<proteinExistence type="predicted"/>
<evidence type="ECO:0000313" key="2">
    <source>
        <dbReference type="Proteomes" id="UP001465976"/>
    </source>
</evidence>
<organism evidence="1 2">
    <name type="scientific">Marasmius crinis-equi</name>
    <dbReference type="NCBI Taxonomy" id="585013"/>
    <lineage>
        <taxon>Eukaryota</taxon>
        <taxon>Fungi</taxon>
        <taxon>Dikarya</taxon>
        <taxon>Basidiomycota</taxon>
        <taxon>Agaricomycotina</taxon>
        <taxon>Agaricomycetes</taxon>
        <taxon>Agaricomycetidae</taxon>
        <taxon>Agaricales</taxon>
        <taxon>Marasmiineae</taxon>
        <taxon>Marasmiaceae</taxon>
        <taxon>Marasmius</taxon>
    </lineage>
</organism>
<dbReference type="Proteomes" id="UP001465976">
    <property type="component" value="Unassembled WGS sequence"/>
</dbReference>